<evidence type="ECO:0000256" key="12">
    <source>
        <dbReference type="ARBA" id="ARBA00023014"/>
    </source>
</evidence>
<evidence type="ECO:0000256" key="15">
    <source>
        <dbReference type="ARBA" id="ARBA00031446"/>
    </source>
</evidence>
<comment type="catalytic activity">
    <reaction evidence="16 17">
        <text>epoxyqueuosine(34) in tRNA + AH2 = queuosine(34) in tRNA + A + H2O</text>
        <dbReference type="Rhea" id="RHEA:32159"/>
        <dbReference type="Rhea" id="RHEA-COMP:18571"/>
        <dbReference type="Rhea" id="RHEA-COMP:18582"/>
        <dbReference type="ChEBI" id="CHEBI:13193"/>
        <dbReference type="ChEBI" id="CHEBI:15377"/>
        <dbReference type="ChEBI" id="CHEBI:17499"/>
        <dbReference type="ChEBI" id="CHEBI:194431"/>
        <dbReference type="ChEBI" id="CHEBI:194443"/>
        <dbReference type="EC" id="1.17.99.6"/>
    </reaction>
</comment>
<evidence type="ECO:0000256" key="9">
    <source>
        <dbReference type="ARBA" id="ARBA00022785"/>
    </source>
</evidence>
<evidence type="ECO:0000313" key="18">
    <source>
        <dbReference type="EMBL" id="HIQ78474.1"/>
    </source>
</evidence>
<comment type="caution">
    <text evidence="18">The sequence shown here is derived from an EMBL/GenBank/DDBJ whole genome shotgun (WGS) entry which is preliminary data.</text>
</comment>
<comment type="similarity">
    <text evidence="3 17">Belongs to the QueH family.</text>
</comment>
<evidence type="ECO:0000256" key="13">
    <source>
        <dbReference type="ARBA" id="ARBA00023157"/>
    </source>
</evidence>
<evidence type="ECO:0000256" key="6">
    <source>
        <dbReference type="ARBA" id="ARBA00022485"/>
    </source>
</evidence>
<feature type="binding site" evidence="17">
    <location>
        <position position="107"/>
    </location>
    <ligand>
        <name>[4Fe-4S] cluster</name>
        <dbReference type="ChEBI" id="CHEBI:49883"/>
    </ligand>
</feature>
<keyword evidence="8 17" id="KW-0479">Metal-binding</keyword>
<evidence type="ECO:0000256" key="17">
    <source>
        <dbReference type="HAMAP-Rule" id="MF_02089"/>
    </source>
</evidence>
<organism evidence="18 19">
    <name type="scientific">Candidatus Scatomorpha intestinavium</name>
    <dbReference type="NCBI Taxonomy" id="2840922"/>
    <lineage>
        <taxon>Bacteria</taxon>
        <taxon>Bacillati</taxon>
        <taxon>Bacillota</taxon>
        <taxon>Clostridia</taxon>
        <taxon>Eubacteriales</taxon>
        <taxon>Candidatus Scatomorpha</taxon>
    </lineage>
</organism>
<keyword evidence="14 17" id="KW-0676">Redox-active center</keyword>
<evidence type="ECO:0000256" key="8">
    <source>
        <dbReference type="ARBA" id="ARBA00022723"/>
    </source>
</evidence>
<evidence type="ECO:0000313" key="19">
    <source>
        <dbReference type="Proteomes" id="UP000824262"/>
    </source>
</evidence>
<keyword evidence="11 17" id="KW-0408">Iron</keyword>
<gene>
    <name evidence="17" type="primary">queH</name>
    <name evidence="18" type="ORF">IAB77_04375</name>
</gene>
<dbReference type="Proteomes" id="UP000824262">
    <property type="component" value="Unassembled WGS sequence"/>
</dbReference>
<comment type="pathway">
    <text evidence="2 17">tRNA modification; tRNA-queuosine biosynthesis.</text>
</comment>
<dbReference type="GO" id="GO:0046872">
    <property type="term" value="F:metal ion binding"/>
    <property type="evidence" value="ECO:0007669"/>
    <property type="project" value="UniProtKB-KW"/>
</dbReference>
<dbReference type="GO" id="GO:0008616">
    <property type="term" value="P:tRNA queuosine(34) biosynthetic process"/>
    <property type="evidence" value="ECO:0007669"/>
    <property type="project" value="UniProtKB-UniRule"/>
</dbReference>
<feature type="binding site" evidence="17">
    <location>
        <position position="110"/>
    </location>
    <ligand>
        <name>[4Fe-4S] cluster</name>
        <dbReference type="ChEBI" id="CHEBI:49883"/>
    </ligand>
</feature>
<evidence type="ECO:0000256" key="16">
    <source>
        <dbReference type="ARBA" id="ARBA00047415"/>
    </source>
</evidence>
<dbReference type="EC" id="1.17.99.6" evidence="4 17"/>
<sequence length="197" mass="22057">MKNYALEMDKVVASLGGRRPRLLLQSCCGPCSTAVLEVLRPHFEVTLLYYNPNIQPEEEYRLRLENQLRVLRELYPDVGLLECAYDGGAFTAAARGLESEPEGGARCTACFRLRLEYTARAAAVGGFEFFCTTLSVSPHKDAERLNAIGAGLGEKYGVRFLPCDFKKRDGYRRSIELSKSLGLYRQNYCGCLYSKSV</sequence>
<dbReference type="AlphaFoldDB" id="A0A9D0ZDV3"/>
<dbReference type="PANTHER" id="PTHR36701">
    <property type="entry name" value="EPOXYQUEUOSINE REDUCTASE QUEH"/>
    <property type="match status" value="1"/>
</dbReference>
<protein>
    <recommendedName>
        <fullName evidence="5 17">Epoxyqueuosine reductase QueH</fullName>
        <ecNumber evidence="4 17">1.17.99.6</ecNumber>
    </recommendedName>
    <alternativeName>
        <fullName evidence="15 17">Queuosine biosynthesis protein QueH</fullName>
    </alternativeName>
</protein>
<feature type="binding site" evidence="17">
    <location>
        <position position="27"/>
    </location>
    <ligand>
        <name>[4Fe-4S] cluster</name>
        <dbReference type="ChEBI" id="CHEBI:49883"/>
    </ligand>
</feature>
<evidence type="ECO:0000256" key="2">
    <source>
        <dbReference type="ARBA" id="ARBA00004691"/>
    </source>
</evidence>
<reference evidence="18" key="2">
    <citation type="journal article" date="2021" name="PeerJ">
        <title>Extensive microbial diversity within the chicken gut microbiome revealed by metagenomics and culture.</title>
        <authorList>
            <person name="Gilroy R."/>
            <person name="Ravi A."/>
            <person name="Getino M."/>
            <person name="Pursley I."/>
            <person name="Horton D.L."/>
            <person name="Alikhan N.F."/>
            <person name="Baker D."/>
            <person name="Gharbi K."/>
            <person name="Hall N."/>
            <person name="Watson M."/>
            <person name="Adriaenssens E.M."/>
            <person name="Foster-Nyarko E."/>
            <person name="Jarju S."/>
            <person name="Secka A."/>
            <person name="Antonio M."/>
            <person name="Oren A."/>
            <person name="Chaudhuri R.R."/>
            <person name="La Ragione R."/>
            <person name="Hildebrand F."/>
            <person name="Pallen M.J."/>
        </authorList>
    </citation>
    <scope>NUCLEOTIDE SEQUENCE</scope>
    <source>
        <strain evidence="18">ChiBcolR7-354</strain>
    </source>
</reference>
<feature type="binding site" evidence="17">
    <location>
        <position position="28"/>
    </location>
    <ligand>
        <name>[4Fe-4S] cluster</name>
        <dbReference type="ChEBI" id="CHEBI:49883"/>
    </ligand>
</feature>
<evidence type="ECO:0000256" key="10">
    <source>
        <dbReference type="ARBA" id="ARBA00023002"/>
    </source>
</evidence>
<keyword evidence="9 17" id="KW-0671">Queuosine biosynthesis</keyword>
<evidence type="ECO:0000256" key="14">
    <source>
        <dbReference type="ARBA" id="ARBA00023284"/>
    </source>
</evidence>
<keyword evidence="6 17" id="KW-0004">4Fe-4S</keyword>
<keyword evidence="7 17" id="KW-0819">tRNA processing</keyword>
<keyword evidence="10 17" id="KW-0560">Oxidoreductase</keyword>
<feature type="disulfide bond" description="Redox-active" evidence="17">
    <location>
        <begin position="189"/>
        <end position="191"/>
    </location>
</feature>
<evidence type="ECO:0000256" key="11">
    <source>
        <dbReference type="ARBA" id="ARBA00023004"/>
    </source>
</evidence>
<evidence type="ECO:0000256" key="4">
    <source>
        <dbReference type="ARBA" id="ARBA00012622"/>
    </source>
</evidence>
<dbReference type="PANTHER" id="PTHR36701:SF1">
    <property type="entry name" value="EPOXYQUEUOSINE REDUCTASE QUEH"/>
    <property type="match status" value="1"/>
</dbReference>
<name>A0A9D0ZDV3_9FIRM</name>
<dbReference type="GO" id="GO:0052693">
    <property type="term" value="F:epoxyqueuosine reductase activity"/>
    <property type="evidence" value="ECO:0007669"/>
    <property type="project" value="UniProtKB-UniRule"/>
</dbReference>
<evidence type="ECO:0000256" key="1">
    <source>
        <dbReference type="ARBA" id="ARBA00002268"/>
    </source>
</evidence>
<proteinExistence type="inferred from homology"/>
<dbReference type="Pfam" id="PF02677">
    <property type="entry name" value="QueH"/>
    <property type="match status" value="1"/>
</dbReference>
<dbReference type="GO" id="GO:0051539">
    <property type="term" value="F:4 iron, 4 sulfur cluster binding"/>
    <property type="evidence" value="ECO:0007669"/>
    <property type="project" value="UniProtKB-UniRule"/>
</dbReference>
<reference evidence="18" key="1">
    <citation type="submission" date="2020-10" db="EMBL/GenBank/DDBJ databases">
        <authorList>
            <person name="Gilroy R."/>
        </authorList>
    </citation>
    <scope>NUCLEOTIDE SEQUENCE</scope>
    <source>
        <strain evidence="18">ChiBcolR7-354</strain>
    </source>
</reference>
<dbReference type="InterPro" id="IPR003828">
    <property type="entry name" value="QueH"/>
</dbReference>
<keyword evidence="12 17" id="KW-0411">Iron-sulfur</keyword>
<dbReference type="EMBL" id="DVGA01000043">
    <property type="protein sequence ID" value="HIQ78474.1"/>
    <property type="molecule type" value="Genomic_DNA"/>
</dbReference>
<evidence type="ECO:0000256" key="3">
    <source>
        <dbReference type="ARBA" id="ARBA00008207"/>
    </source>
</evidence>
<accession>A0A9D0ZDV3</accession>
<dbReference type="HAMAP" id="MF_02089">
    <property type="entry name" value="QueH"/>
    <property type="match status" value="1"/>
</dbReference>
<evidence type="ECO:0000256" key="7">
    <source>
        <dbReference type="ARBA" id="ARBA00022694"/>
    </source>
</evidence>
<keyword evidence="13 17" id="KW-1015">Disulfide bond</keyword>
<comment type="function">
    <text evidence="1 17">Catalyzes the conversion of epoxyqueuosine (oQ) to queuosine (Q), which is a hypermodified base found in the wobble positions of tRNA(Asp), tRNA(Asn), tRNA(His) and tRNA(Tyr).</text>
</comment>
<evidence type="ECO:0000256" key="5">
    <source>
        <dbReference type="ARBA" id="ARBA00016895"/>
    </source>
</evidence>